<dbReference type="Proteomes" id="UP000636479">
    <property type="component" value="Unassembled WGS sequence"/>
</dbReference>
<dbReference type="SUPFAM" id="SSF81383">
    <property type="entry name" value="F-box domain"/>
    <property type="match status" value="1"/>
</dbReference>
<evidence type="ECO:0000256" key="1">
    <source>
        <dbReference type="SAM" id="MobiDB-lite"/>
    </source>
</evidence>
<dbReference type="OrthoDB" id="2839919at2759"/>
<dbReference type="AlphaFoldDB" id="A0A8H6SPS3"/>
<evidence type="ECO:0000259" key="2">
    <source>
        <dbReference type="PROSITE" id="PS50181"/>
    </source>
</evidence>
<dbReference type="EMBL" id="JACAZF010000006">
    <property type="protein sequence ID" value="KAF7302142.1"/>
    <property type="molecule type" value="Genomic_DNA"/>
</dbReference>
<dbReference type="RefSeq" id="XP_037220142.1">
    <property type="nucleotide sequence ID" value="XM_037364498.1"/>
</dbReference>
<dbReference type="GeneID" id="59347014"/>
<name>A0A8H6SPS3_9AGAR</name>
<reference evidence="3" key="1">
    <citation type="submission" date="2020-05" db="EMBL/GenBank/DDBJ databases">
        <title>Mycena genomes resolve the evolution of fungal bioluminescence.</title>
        <authorList>
            <person name="Tsai I.J."/>
        </authorList>
    </citation>
    <scope>NUCLEOTIDE SEQUENCE</scope>
    <source>
        <strain evidence="3">171206Taipei</strain>
    </source>
</reference>
<dbReference type="PROSITE" id="PS50181">
    <property type="entry name" value="FBOX"/>
    <property type="match status" value="1"/>
</dbReference>
<evidence type="ECO:0000313" key="4">
    <source>
        <dbReference type="Proteomes" id="UP000636479"/>
    </source>
</evidence>
<proteinExistence type="predicted"/>
<evidence type="ECO:0000313" key="3">
    <source>
        <dbReference type="EMBL" id="KAF7302142.1"/>
    </source>
</evidence>
<feature type="compositionally biased region" description="Polar residues" evidence="1">
    <location>
        <begin position="348"/>
        <end position="370"/>
    </location>
</feature>
<comment type="caution">
    <text evidence="3">The sequence shown here is derived from an EMBL/GenBank/DDBJ whole genome shotgun (WGS) entry which is preliminary data.</text>
</comment>
<feature type="domain" description="F-box" evidence="2">
    <location>
        <begin position="18"/>
        <end position="63"/>
    </location>
</feature>
<accession>A0A8H6SPS3</accession>
<dbReference type="Pfam" id="PF00646">
    <property type="entry name" value="F-box"/>
    <property type="match status" value="1"/>
</dbReference>
<gene>
    <name evidence="3" type="ORF">MIND_00781000</name>
</gene>
<organism evidence="3 4">
    <name type="scientific">Mycena indigotica</name>
    <dbReference type="NCBI Taxonomy" id="2126181"/>
    <lineage>
        <taxon>Eukaryota</taxon>
        <taxon>Fungi</taxon>
        <taxon>Dikarya</taxon>
        <taxon>Basidiomycota</taxon>
        <taxon>Agaricomycotina</taxon>
        <taxon>Agaricomycetes</taxon>
        <taxon>Agaricomycetidae</taxon>
        <taxon>Agaricales</taxon>
        <taxon>Marasmiineae</taxon>
        <taxon>Mycenaceae</taxon>
        <taxon>Mycena</taxon>
    </lineage>
</organism>
<protein>
    <submittedName>
        <fullName evidence="3">F-box domain-containing protein</fullName>
    </submittedName>
</protein>
<keyword evidence="4" id="KW-1185">Reference proteome</keyword>
<sequence length="638" mass="71186">MTRIVLRQAMEQATTSDVKTLESLNHDVLLMIFERLPYAERVKLATLSRRLRAVLLPVIYRRLGWAPGLVDFPPQRILPFTQVFTLAGHNIRRFTPAQHATIASQFREAFPIMKSLHTFILGGNVADGLWSELLDAFAALSNPIDLVVHAHWQPDDEEAEPIKLEPRTTTTLPLRRFSFTVPFIFDVLDNEIARRLPDILESETENVRTILAASLSTMAKVEIPGELISALDGPVWTSLTELYLNGLWPFSDAVEGNSPVAGPSLEHTSSTQSGVVALTSSVESPDTAKDPSVPTEGPPPSPAISKAENEPNPVQVLGVSSTPDTATSTSSEALPSSTVVESPLIPSPATTNPPENAHQSPSPSSAKTSPLLSILERLPNLRILNMMLVFHQDDGPDSRPPICIADRLPSPPFLQHLTKFQATCLPNDDRIIDFLPPNLETLSLRRYPFWLEDGMLRILATPLTIFNLLKRAEFSALTTLKFWYLISTKEELEHEETLLDLLPKLFPLVQDLEFSRRWDHGAPLLEGCQWNPMPIVCDFFPRFKHLESILFDPDLPERDGWPPESYPSSDFREMVGRLHGMAGEIVNAAPWVKSIGMYREFGSNEDLYWEIWGVVPAPDGRVALDRPPPPIVNSIFYP</sequence>
<dbReference type="InterPro" id="IPR001810">
    <property type="entry name" value="F-box_dom"/>
</dbReference>
<feature type="compositionally biased region" description="Low complexity" evidence="1">
    <location>
        <begin position="320"/>
        <end position="331"/>
    </location>
</feature>
<feature type="region of interest" description="Disordered" evidence="1">
    <location>
        <begin position="280"/>
        <end position="370"/>
    </location>
</feature>
<dbReference type="InterPro" id="IPR036047">
    <property type="entry name" value="F-box-like_dom_sf"/>
</dbReference>